<proteinExistence type="predicted"/>
<dbReference type="EMBL" id="BAABAS010000004">
    <property type="protein sequence ID" value="GAA4226084.1"/>
    <property type="molecule type" value="Genomic_DNA"/>
</dbReference>
<comment type="caution">
    <text evidence="1">The sequence shown here is derived from an EMBL/GenBank/DDBJ whole genome shotgun (WGS) entry which is preliminary data.</text>
</comment>
<protein>
    <recommendedName>
        <fullName evidence="3">Helix-turn-helix domain-containing protein</fullName>
    </recommendedName>
</protein>
<organism evidence="1 2">
    <name type="scientific">Actinomadura meridiana</name>
    <dbReference type="NCBI Taxonomy" id="559626"/>
    <lineage>
        <taxon>Bacteria</taxon>
        <taxon>Bacillati</taxon>
        <taxon>Actinomycetota</taxon>
        <taxon>Actinomycetes</taxon>
        <taxon>Streptosporangiales</taxon>
        <taxon>Thermomonosporaceae</taxon>
        <taxon>Actinomadura</taxon>
    </lineage>
</organism>
<evidence type="ECO:0000313" key="1">
    <source>
        <dbReference type="EMBL" id="GAA4226084.1"/>
    </source>
</evidence>
<sequence>MNEVGAHEWLTAREVVEQYKLPSLAALYTMRSRGKGPKGHRFGRDLKFHLADLKAWEDECADQVAPRMVCGCGKREPSPTG</sequence>
<evidence type="ECO:0000313" key="2">
    <source>
        <dbReference type="Proteomes" id="UP001501710"/>
    </source>
</evidence>
<accession>A0ABP8BTS9</accession>
<dbReference type="RefSeq" id="WP_344890404.1">
    <property type="nucleotide sequence ID" value="NZ_BAABAS010000004.1"/>
</dbReference>
<reference evidence="2" key="1">
    <citation type="journal article" date="2019" name="Int. J. Syst. Evol. Microbiol.">
        <title>The Global Catalogue of Microorganisms (GCM) 10K type strain sequencing project: providing services to taxonomists for standard genome sequencing and annotation.</title>
        <authorList>
            <consortium name="The Broad Institute Genomics Platform"/>
            <consortium name="The Broad Institute Genome Sequencing Center for Infectious Disease"/>
            <person name="Wu L."/>
            <person name="Ma J."/>
        </authorList>
    </citation>
    <scope>NUCLEOTIDE SEQUENCE [LARGE SCALE GENOMIC DNA]</scope>
    <source>
        <strain evidence="2">JCM 17440</strain>
    </source>
</reference>
<dbReference type="Proteomes" id="UP001501710">
    <property type="component" value="Unassembled WGS sequence"/>
</dbReference>
<keyword evidence="2" id="KW-1185">Reference proteome</keyword>
<evidence type="ECO:0008006" key="3">
    <source>
        <dbReference type="Google" id="ProtNLM"/>
    </source>
</evidence>
<name>A0ABP8BTS9_9ACTN</name>
<gene>
    <name evidence="1" type="ORF">GCM10022254_09860</name>
</gene>